<evidence type="ECO:0000313" key="1">
    <source>
        <dbReference type="EMBL" id="CAA2409882.1"/>
    </source>
</evidence>
<keyword evidence="2" id="KW-1185">Reference proteome</keyword>
<dbReference type="RefSeq" id="YP_010742806.1">
    <property type="nucleotide sequence ID" value="NC_073092.1"/>
</dbReference>
<accession>A0A679K1U6</accession>
<name>A0A679K1U6_9CAUD</name>
<dbReference type="EMBL" id="LR743530">
    <property type="protein sequence ID" value="CAA2409882.1"/>
    <property type="molecule type" value="Genomic_DNA"/>
</dbReference>
<reference evidence="1 2" key="1">
    <citation type="submission" date="2019-12" db="EMBL/GenBank/DDBJ databases">
        <authorList>
            <person name="Ansaldi M."/>
            <person name="Clavijo F."/>
        </authorList>
    </citation>
    <scope>NUCLEOTIDE SEQUENCE [LARGE SCALE GENOMIC DNA]</scope>
</reference>
<dbReference type="GeneID" id="79707346"/>
<proteinExistence type="predicted"/>
<dbReference type="Proteomes" id="UP000464334">
    <property type="component" value="Chromosome"/>
</dbReference>
<evidence type="ECO:0000313" key="2">
    <source>
        <dbReference type="Proteomes" id="UP000464334"/>
    </source>
</evidence>
<dbReference type="KEGG" id="vg:79707346"/>
<organism evidence="1 2">
    <name type="scientific">Xanthomonas phage Suba</name>
    <dbReference type="NCBI Taxonomy" id="2674975"/>
    <lineage>
        <taxon>Viruses</taxon>
        <taxon>Duplodnaviria</taxon>
        <taxon>Heunggongvirae</taxon>
        <taxon>Uroviricota</taxon>
        <taxon>Caudoviricetes</taxon>
        <taxon>Stanbaylleyvirinae</taxon>
        <taxon>Subavirus</taxon>
        <taxon>Subavirus suba</taxon>
    </lineage>
</organism>
<sequence length="54" mass="5721">MKISELMERLGELQGEHGDLVVVAFGGNEEVGEVTEATPVANNEGEAPTQVLLL</sequence>
<protein>
    <submittedName>
        <fullName evidence="1">Uncharacterized protein</fullName>
    </submittedName>
</protein>